<sequence>MTETEVEDWVHRVMGGSKLDAWGKAFEDSKNAVLQDQQEMQRVKELSSRELDKALAVVSKPVDINAPSSPTATESLATPPPTALA</sequence>
<gene>
    <name evidence="2" type="ORF">A3F02_03860</name>
</gene>
<reference evidence="2 3" key="1">
    <citation type="journal article" date="2016" name="Nat. Commun.">
        <title>Thousands of microbial genomes shed light on interconnected biogeochemical processes in an aquifer system.</title>
        <authorList>
            <person name="Anantharaman K."/>
            <person name="Brown C.T."/>
            <person name="Hug L.A."/>
            <person name="Sharon I."/>
            <person name="Castelle C.J."/>
            <person name="Probst A.J."/>
            <person name="Thomas B.C."/>
            <person name="Singh A."/>
            <person name="Wilkins M.J."/>
            <person name="Karaoz U."/>
            <person name="Brodie E.L."/>
            <person name="Williams K.H."/>
            <person name="Hubbard S.S."/>
            <person name="Banfield J.F."/>
        </authorList>
    </citation>
    <scope>NUCLEOTIDE SEQUENCE [LARGE SCALE GENOMIC DNA]</scope>
</reference>
<name>A0A1F5GSZ2_9BACT</name>
<evidence type="ECO:0000256" key="1">
    <source>
        <dbReference type="SAM" id="MobiDB-lite"/>
    </source>
</evidence>
<dbReference type="AlphaFoldDB" id="A0A1F5GSZ2"/>
<feature type="compositionally biased region" description="Polar residues" evidence="1">
    <location>
        <begin position="66"/>
        <end position="76"/>
    </location>
</feature>
<comment type="caution">
    <text evidence="2">The sequence shown here is derived from an EMBL/GenBank/DDBJ whole genome shotgun (WGS) entry which is preliminary data.</text>
</comment>
<proteinExistence type="predicted"/>
<dbReference type="EMBL" id="MFBJ01000069">
    <property type="protein sequence ID" value="OGD94955.1"/>
    <property type="molecule type" value="Genomic_DNA"/>
</dbReference>
<accession>A0A1F5GSZ2</accession>
<organism evidence="2 3">
    <name type="scientific">Candidatus Curtissbacteria bacterium RIFCSPHIGHO2_12_FULL_38_9b</name>
    <dbReference type="NCBI Taxonomy" id="1797720"/>
    <lineage>
        <taxon>Bacteria</taxon>
        <taxon>Candidatus Curtissiibacteriota</taxon>
    </lineage>
</organism>
<protein>
    <submittedName>
        <fullName evidence="2">Uncharacterized protein</fullName>
    </submittedName>
</protein>
<dbReference type="Proteomes" id="UP000176666">
    <property type="component" value="Unassembled WGS sequence"/>
</dbReference>
<evidence type="ECO:0000313" key="3">
    <source>
        <dbReference type="Proteomes" id="UP000176666"/>
    </source>
</evidence>
<feature type="region of interest" description="Disordered" evidence="1">
    <location>
        <begin position="63"/>
        <end position="85"/>
    </location>
</feature>
<evidence type="ECO:0000313" key="2">
    <source>
        <dbReference type="EMBL" id="OGD94955.1"/>
    </source>
</evidence>